<evidence type="ECO:0000313" key="8">
    <source>
        <dbReference type="Proteomes" id="UP000282977"/>
    </source>
</evidence>
<evidence type="ECO:0000256" key="5">
    <source>
        <dbReference type="ARBA" id="ARBA00022839"/>
    </source>
</evidence>
<dbReference type="InterPro" id="IPR037004">
    <property type="entry name" value="Exonuc_VII_ssu_sf"/>
</dbReference>
<comment type="similarity">
    <text evidence="1 6">Belongs to the XseB family.</text>
</comment>
<dbReference type="EMBL" id="RZUL01000002">
    <property type="protein sequence ID" value="RVT42116.1"/>
    <property type="molecule type" value="Genomic_DNA"/>
</dbReference>
<gene>
    <name evidence="6" type="primary">xseB</name>
    <name evidence="7" type="ORF">ENE74_07780</name>
</gene>
<proteinExistence type="inferred from homology"/>
<dbReference type="EC" id="3.1.11.6" evidence="6"/>
<comment type="subunit">
    <text evidence="6">Heterooligomer composed of large and small subunits.</text>
</comment>
<dbReference type="NCBIfam" id="NF002139">
    <property type="entry name" value="PRK00977.1-3"/>
    <property type="match status" value="1"/>
</dbReference>
<organism evidence="7 8">
    <name type="scientific">Sphingobium algorifonticola</name>
    <dbReference type="NCBI Taxonomy" id="2008318"/>
    <lineage>
        <taxon>Bacteria</taxon>
        <taxon>Pseudomonadati</taxon>
        <taxon>Pseudomonadota</taxon>
        <taxon>Alphaproteobacteria</taxon>
        <taxon>Sphingomonadales</taxon>
        <taxon>Sphingomonadaceae</taxon>
        <taxon>Sphingobium</taxon>
    </lineage>
</organism>
<dbReference type="GO" id="GO:0008855">
    <property type="term" value="F:exodeoxyribonuclease VII activity"/>
    <property type="evidence" value="ECO:0007669"/>
    <property type="project" value="UniProtKB-UniRule"/>
</dbReference>
<keyword evidence="5 6" id="KW-0269">Exonuclease</keyword>
<evidence type="ECO:0000313" key="7">
    <source>
        <dbReference type="EMBL" id="RVT42116.1"/>
    </source>
</evidence>
<accession>A0A437J9D0</accession>
<comment type="caution">
    <text evidence="7">The sequence shown here is derived from an EMBL/GenBank/DDBJ whole genome shotgun (WGS) entry which is preliminary data.</text>
</comment>
<evidence type="ECO:0000256" key="6">
    <source>
        <dbReference type="HAMAP-Rule" id="MF_00337"/>
    </source>
</evidence>
<dbReference type="AlphaFoldDB" id="A0A437J9D0"/>
<keyword evidence="2 6" id="KW-0963">Cytoplasm</keyword>
<dbReference type="PANTHER" id="PTHR34137">
    <property type="entry name" value="EXODEOXYRIBONUCLEASE 7 SMALL SUBUNIT"/>
    <property type="match status" value="1"/>
</dbReference>
<dbReference type="PANTHER" id="PTHR34137:SF1">
    <property type="entry name" value="EXODEOXYRIBONUCLEASE 7 SMALL SUBUNIT"/>
    <property type="match status" value="1"/>
</dbReference>
<name>A0A437J9D0_9SPHN</name>
<dbReference type="GO" id="GO:0005829">
    <property type="term" value="C:cytosol"/>
    <property type="evidence" value="ECO:0007669"/>
    <property type="project" value="TreeGrafter"/>
</dbReference>
<keyword evidence="3 6" id="KW-0540">Nuclease</keyword>
<dbReference type="InterPro" id="IPR003761">
    <property type="entry name" value="Exonuc_VII_S"/>
</dbReference>
<comment type="catalytic activity">
    <reaction evidence="6">
        <text>Exonucleolytic cleavage in either 5'- to 3'- or 3'- to 5'-direction to yield nucleoside 5'-phosphates.</text>
        <dbReference type="EC" id="3.1.11.6"/>
    </reaction>
</comment>
<dbReference type="GO" id="GO:0009318">
    <property type="term" value="C:exodeoxyribonuclease VII complex"/>
    <property type="evidence" value="ECO:0007669"/>
    <property type="project" value="UniProtKB-UniRule"/>
</dbReference>
<keyword evidence="8" id="KW-1185">Reference proteome</keyword>
<evidence type="ECO:0000256" key="2">
    <source>
        <dbReference type="ARBA" id="ARBA00022490"/>
    </source>
</evidence>
<dbReference type="OrthoDB" id="9808145at2"/>
<evidence type="ECO:0000256" key="1">
    <source>
        <dbReference type="ARBA" id="ARBA00009998"/>
    </source>
</evidence>
<sequence>MESETHNLAGNAAPPVEDLSFEEALRELETIVRKLESGDAPLEASITLYSRGEALRAQCTRRLADAEAKIQKLTLTPTGDVVGAQPFDAG</sequence>
<comment type="subcellular location">
    <subcellularLocation>
        <location evidence="6">Cytoplasm</location>
    </subcellularLocation>
</comment>
<dbReference type="NCBIfam" id="TIGR01280">
    <property type="entry name" value="xseB"/>
    <property type="match status" value="1"/>
</dbReference>
<protein>
    <recommendedName>
        <fullName evidence="6">Exodeoxyribonuclease 7 small subunit</fullName>
        <ecNumber evidence="6">3.1.11.6</ecNumber>
    </recommendedName>
    <alternativeName>
        <fullName evidence="6">Exodeoxyribonuclease VII small subunit</fullName>
        <shortName evidence="6">Exonuclease VII small subunit</shortName>
    </alternativeName>
</protein>
<dbReference type="RefSeq" id="WP_127690299.1">
    <property type="nucleotide sequence ID" value="NZ_RZUL01000002.1"/>
</dbReference>
<keyword evidence="4 6" id="KW-0378">Hydrolase</keyword>
<dbReference type="HAMAP" id="MF_00337">
    <property type="entry name" value="Exonuc_7_S"/>
    <property type="match status" value="1"/>
</dbReference>
<dbReference type="Gene3D" id="1.10.287.1040">
    <property type="entry name" value="Exonuclease VII, small subunit"/>
    <property type="match status" value="1"/>
</dbReference>
<evidence type="ECO:0000256" key="3">
    <source>
        <dbReference type="ARBA" id="ARBA00022722"/>
    </source>
</evidence>
<dbReference type="GO" id="GO:0006308">
    <property type="term" value="P:DNA catabolic process"/>
    <property type="evidence" value="ECO:0007669"/>
    <property type="project" value="UniProtKB-UniRule"/>
</dbReference>
<evidence type="ECO:0000256" key="4">
    <source>
        <dbReference type="ARBA" id="ARBA00022801"/>
    </source>
</evidence>
<comment type="function">
    <text evidence="6">Bidirectionally degrades single-stranded DNA into large acid-insoluble oligonucleotides, which are then degraded further into small acid-soluble oligonucleotides.</text>
</comment>
<dbReference type="Proteomes" id="UP000282977">
    <property type="component" value="Unassembled WGS sequence"/>
</dbReference>
<dbReference type="Pfam" id="PF02609">
    <property type="entry name" value="Exonuc_VII_S"/>
    <property type="match status" value="1"/>
</dbReference>
<reference evidence="7 8" key="1">
    <citation type="submission" date="2019-01" db="EMBL/GenBank/DDBJ databases">
        <authorList>
            <person name="Chen W.-M."/>
        </authorList>
    </citation>
    <scope>NUCLEOTIDE SEQUENCE [LARGE SCALE GENOMIC DNA]</scope>
    <source>
        <strain evidence="7 8">TLA-22</strain>
    </source>
</reference>
<dbReference type="SUPFAM" id="SSF116842">
    <property type="entry name" value="XseB-like"/>
    <property type="match status" value="1"/>
</dbReference>